<dbReference type="AlphaFoldDB" id="A8S1N3"/>
<accession>A8S1N3</accession>
<reference evidence="1 2" key="2">
    <citation type="submission" date="2007-09" db="EMBL/GenBank/DDBJ databases">
        <title>Draft genome sequence of Clostridium bolteae (ATCC BAA-613).</title>
        <authorList>
            <person name="Sudarsanam P."/>
            <person name="Ley R."/>
            <person name="Guruge J."/>
            <person name="Turnbaugh P.J."/>
            <person name="Mahowald M."/>
            <person name="Liep D."/>
            <person name="Gordon J."/>
        </authorList>
    </citation>
    <scope>NUCLEOTIDE SEQUENCE [LARGE SCALE GENOMIC DNA]</scope>
    <source>
        <strain evidence="2">ATCC BAA-613 / DSM 15670 / CCUG 46953 / JCM 12243 / WAL 16351</strain>
    </source>
</reference>
<dbReference type="Proteomes" id="UP000005396">
    <property type="component" value="Unassembled WGS sequence"/>
</dbReference>
<protein>
    <recommendedName>
        <fullName evidence="3">EcsC family protein</fullName>
    </recommendedName>
</protein>
<dbReference type="HOGENOM" id="CLU_908206_0_0_9"/>
<dbReference type="eggNOG" id="ENOG502Z9SY">
    <property type="taxonomic scope" value="Bacteria"/>
</dbReference>
<proteinExistence type="predicted"/>
<reference evidence="1 2" key="1">
    <citation type="submission" date="2007-08" db="EMBL/GenBank/DDBJ databases">
        <authorList>
            <person name="Fulton L."/>
            <person name="Clifton S."/>
            <person name="Fulton B."/>
            <person name="Xu J."/>
            <person name="Minx P."/>
            <person name="Pepin K.H."/>
            <person name="Johnson M."/>
            <person name="Thiruvilangam P."/>
            <person name="Bhonagiri V."/>
            <person name="Nash W.E."/>
            <person name="Mardis E.R."/>
            <person name="Wilson R.K."/>
        </authorList>
    </citation>
    <scope>NUCLEOTIDE SEQUENCE [LARGE SCALE GENOMIC DNA]</scope>
    <source>
        <strain evidence="2">ATCC BAA-613 / DSM 15670 / CCUG 46953 / JCM 12243 / WAL 16351</strain>
    </source>
</reference>
<name>A8S1N3_ENTBW</name>
<dbReference type="InterPro" id="IPR024787">
    <property type="entry name" value="EcsC"/>
</dbReference>
<sequence length="306" mass="33643">MKIMIRPLKKSPRQMEWKALEKKEGRFITAARHQKEPLLNRKLERFVPEKLEDTLNLAFYKAFELIFNRGTSIIEKTYRKEDMENTYKVNAYAAGLKESRKTMKAFSREAGKNKVRNLAAAGAGGIGLGALGIGLPDIPLFTGMVLKSIYETAISYGFSYDTAEEQCYILKLISTALSRGDAAESGNRSLDAMGRLIRTGTPLSETALSGTPLSGTPLSGTFSGQDGLAALPGGPESHDTASLCTSLMQQASHALSSELLYMKFLQGIPIAGIIGGMYDAVYLKRIADYADMKYKRRFLEKSNPDI</sequence>
<evidence type="ECO:0008006" key="3">
    <source>
        <dbReference type="Google" id="ProtNLM"/>
    </source>
</evidence>
<evidence type="ECO:0000313" key="1">
    <source>
        <dbReference type="EMBL" id="EDP13544.1"/>
    </source>
</evidence>
<evidence type="ECO:0000313" key="2">
    <source>
        <dbReference type="Proteomes" id="UP000005396"/>
    </source>
</evidence>
<dbReference type="Pfam" id="PF12787">
    <property type="entry name" value="EcsC"/>
    <property type="match status" value="1"/>
</dbReference>
<comment type="caution">
    <text evidence="1">The sequence shown here is derived from an EMBL/GenBank/DDBJ whole genome shotgun (WGS) entry which is preliminary data.</text>
</comment>
<dbReference type="PaxDb" id="411902-CLOBOL_06109"/>
<dbReference type="PANTHER" id="PTHR41260:SF1">
    <property type="entry name" value="PROTEIN ECSC"/>
    <property type="match status" value="1"/>
</dbReference>
<organism evidence="1 2">
    <name type="scientific">Enterocloster bolteae (strain ATCC BAA-613 / DSM 15670 / CCUG 46953 / JCM 12243 / WAL 16351)</name>
    <name type="common">Clostridium bolteae</name>
    <dbReference type="NCBI Taxonomy" id="411902"/>
    <lineage>
        <taxon>Bacteria</taxon>
        <taxon>Bacillati</taxon>
        <taxon>Bacillota</taxon>
        <taxon>Clostridia</taxon>
        <taxon>Lachnospirales</taxon>
        <taxon>Lachnospiraceae</taxon>
        <taxon>Enterocloster</taxon>
    </lineage>
</organism>
<gene>
    <name evidence="1" type="ORF">CLOBOL_06109</name>
</gene>
<dbReference type="EMBL" id="ABCC02000047">
    <property type="protein sequence ID" value="EDP13544.1"/>
    <property type="molecule type" value="Genomic_DNA"/>
</dbReference>
<dbReference type="PANTHER" id="PTHR41260">
    <property type="entry name" value="PROTEIN ECSC"/>
    <property type="match status" value="1"/>
</dbReference>